<evidence type="ECO:0000313" key="2">
    <source>
        <dbReference type="Proteomes" id="UP000036367"/>
    </source>
</evidence>
<comment type="caution">
    <text evidence="1">The sequence shown here is derived from an EMBL/GenBank/DDBJ whole genome shotgun (WGS) entry which is preliminary data.</text>
</comment>
<protein>
    <submittedName>
        <fullName evidence="1">Uncharacterized protein</fullName>
    </submittedName>
</protein>
<evidence type="ECO:0000313" key="1">
    <source>
        <dbReference type="EMBL" id="KLU05337.1"/>
    </source>
</evidence>
<dbReference type="Proteomes" id="UP000036367">
    <property type="component" value="Unassembled WGS sequence"/>
</dbReference>
<proteinExistence type="predicted"/>
<dbReference type="STRING" id="595434.RISK_002544"/>
<dbReference type="AlphaFoldDB" id="A0A0J1BFI7"/>
<sequence>MDNRLNNFAIVTDPDHEEDRRHFKRNCKLDSLCLCSWTTNSRRLKAQGVPLSSKVPKGTVARETDLISDGTRLLV</sequence>
<organism evidence="1 2">
    <name type="scientific">Rhodopirellula islandica</name>
    <dbReference type="NCBI Taxonomy" id="595434"/>
    <lineage>
        <taxon>Bacteria</taxon>
        <taxon>Pseudomonadati</taxon>
        <taxon>Planctomycetota</taxon>
        <taxon>Planctomycetia</taxon>
        <taxon>Pirellulales</taxon>
        <taxon>Pirellulaceae</taxon>
        <taxon>Rhodopirellula</taxon>
    </lineage>
</organism>
<name>A0A0J1BFI7_RHOIS</name>
<gene>
    <name evidence="1" type="ORF">RISK_002544</name>
</gene>
<keyword evidence="2" id="KW-1185">Reference proteome</keyword>
<dbReference type="EMBL" id="LECT01000019">
    <property type="protein sequence ID" value="KLU05337.1"/>
    <property type="molecule type" value="Genomic_DNA"/>
</dbReference>
<reference evidence="1" key="1">
    <citation type="submission" date="2015-05" db="EMBL/GenBank/DDBJ databases">
        <title>Permanent draft genome of Rhodopirellula islandicus K833.</title>
        <authorList>
            <person name="Kizina J."/>
            <person name="Richter M."/>
            <person name="Glockner F.O."/>
            <person name="Harder J."/>
        </authorList>
    </citation>
    <scope>NUCLEOTIDE SEQUENCE [LARGE SCALE GENOMIC DNA]</scope>
    <source>
        <strain evidence="1">K833</strain>
    </source>
</reference>
<accession>A0A0J1BFI7</accession>